<reference evidence="2" key="1">
    <citation type="journal article" date="2024" name="IScience">
        <title>Strigolactones Initiate the Formation of Haustorium-like Structures in Castilleja.</title>
        <authorList>
            <person name="Buerger M."/>
            <person name="Peterson D."/>
            <person name="Chory J."/>
        </authorList>
    </citation>
    <scope>NUCLEOTIDE SEQUENCE [LARGE SCALE GENOMIC DNA]</scope>
</reference>
<gene>
    <name evidence="1" type="ORF">CASFOL_002626</name>
</gene>
<dbReference type="PANTHER" id="PTHR33321">
    <property type="match status" value="1"/>
</dbReference>
<name>A0ABD3EIK6_9LAMI</name>
<evidence type="ECO:0000313" key="1">
    <source>
        <dbReference type="EMBL" id="KAL3652945.1"/>
    </source>
</evidence>
<dbReference type="AlphaFoldDB" id="A0ABD3EIK6"/>
<keyword evidence="2" id="KW-1185">Reference proteome</keyword>
<comment type="caution">
    <text evidence="1">The sequence shown here is derived from an EMBL/GenBank/DDBJ whole genome shotgun (WGS) entry which is preliminary data.</text>
</comment>
<sequence length="243" mass="27623">MFFLLIAASSLLHTNNNISQLNVTNNKISNTTIQYNVINNSTNTDAINLFYQEIGPEFALQVMLNATVFACQVLNQTVPGTQDKNVPKVVNLSLSDFPGYGYGIGDNILISATYMNSTYHKLGNTSKLLFTSLMYHEMTHVVQSKPYGVPQGLIEGIADYVMIKSGYYQEEWNGKRGSGKNWDDGYDKTEMFLEYCDGLKDGFTVQLNKKMRYSYSDDYFEELLGKNVNQLWKDYKDKYGNIE</sequence>
<dbReference type="InterPro" id="IPR007541">
    <property type="entry name" value="Uncharacterised_BSP"/>
</dbReference>
<dbReference type="EMBL" id="JAVIJP010000005">
    <property type="protein sequence ID" value="KAL3652945.1"/>
    <property type="molecule type" value="Genomic_DNA"/>
</dbReference>
<proteinExistence type="predicted"/>
<evidence type="ECO:0000313" key="2">
    <source>
        <dbReference type="Proteomes" id="UP001632038"/>
    </source>
</evidence>
<dbReference type="PANTHER" id="PTHR33321:SF12">
    <property type="entry name" value="PLANT BASIC SECRETORY PROTEIN (BSP) FAMILY PROTEIN"/>
    <property type="match status" value="1"/>
</dbReference>
<protein>
    <submittedName>
        <fullName evidence="1">Uncharacterized protein</fullName>
    </submittedName>
</protein>
<organism evidence="1 2">
    <name type="scientific">Castilleja foliolosa</name>
    <dbReference type="NCBI Taxonomy" id="1961234"/>
    <lineage>
        <taxon>Eukaryota</taxon>
        <taxon>Viridiplantae</taxon>
        <taxon>Streptophyta</taxon>
        <taxon>Embryophyta</taxon>
        <taxon>Tracheophyta</taxon>
        <taxon>Spermatophyta</taxon>
        <taxon>Magnoliopsida</taxon>
        <taxon>eudicotyledons</taxon>
        <taxon>Gunneridae</taxon>
        <taxon>Pentapetalae</taxon>
        <taxon>asterids</taxon>
        <taxon>lamiids</taxon>
        <taxon>Lamiales</taxon>
        <taxon>Orobanchaceae</taxon>
        <taxon>Pedicularideae</taxon>
        <taxon>Castillejinae</taxon>
        <taxon>Castilleja</taxon>
    </lineage>
</organism>
<accession>A0ABD3EIK6</accession>
<dbReference type="Pfam" id="PF04450">
    <property type="entry name" value="BSP"/>
    <property type="match status" value="1"/>
</dbReference>
<dbReference type="Proteomes" id="UP001632038">
    <property type="component" value="Unassembled WGS sequence"/>
</dbReference>